<dbReference type="SMART" id="SM00408">
    <property type="entry name" value="IGc2"/>
    <property type="match status" value="2"/>
</dbReference>
<dbReference type="Pfam" id="PF13927">
    <property type="entry name" value="Ig_3"/>
    <property type="match status" value="1"/>
</dbReference>
<reference evidence="2" key="1">
    <citation type="submission" date="2021-03" db="EMBL/GenBank/DDBJ databases">
        <title>Chromosome level genome of the anhydrobiotic midge Polypedilum vanderplanki.</title>
        <authorList>
            <person name="Yoshida Y."/>
            <person name="Kikawada T."/>
            <person name="Gusev O."/>
        </authorList>
    </citation>
    <scope>NUCLEOTIDE SEQUENCE</scope>
    <source>
        <strain evidence="2">NIAS01</strain>
        <tissue evidence="2">Whole body or cell culture</tissue>
    </source>
</reference>
<dbReference type="OrthoDB" id="5359219at2759"/>
<evidence type="ECO:0000259" key="1">
    <source>
        <dbReference type="PROSITE" id="PS50835"/>
    </source>
</evidence>
<dbReference type="InterPro" id="IPR036179">
    <property type="entry name" value="Ig-like_dom_sf"/>
</dbReference>
<dbReference type="PANTHER" id="PTHR23279:SF2">
    <property type="entry name" value="DEFECTIVE PROBOSCIS EXTENSION RESPONSE 19, ISOFORM A"/>
    <property type="match status" value="1"/>
</dbReference>
<dbReference type="Proteomes" id="UP001107558">
    <property type="component" value="Chromosome 2"/>
</dbReference>
<proteinExistence type="predicted"/>
<dbReference type="PANTHER" id="PTHR23279">
    <property type="entry name" value="DEFECTIVE PROBOSCIS EXTENSION RESPONSE DPR -RELATED"/>
    <property type="match status" value="1"/>
</dbReference>
<sequence length="765" mass="88111">MDGYFLDNQIQSTGRHRRKDSNDLKTMHKNSLSPVHSHFITKNSTRVISQRGGLAILPCSVTMSQPATVSWFRRKDFLLLTVGLSTYSSDDRFLVEHTRHLGNWALRIRNAQKDDEGLYECQISTHPPESIFIELRIVEAVAEIIEAPDLHINEGSTLRLECKLKRATESPLYVFWYHEDRMINYDHEDGVSVASKLTSSILTVRNATARHGGNYTCAPANARQSSIYVHVLKGEKPAANIAATPNKSNTSSSTTSIYPTSHSTNVFRNILLEQLEHNFNLDFFVDGVAFFKISSNSSYWVILGRIATLSKTVFPIGIYNGSHKPESFDEFLKDFVEELKLIKNTDINCNNFKLTIKNIRFLLDSPARADVCGISHHNGKNSCPKCTIEGTHVDGRMIFKGLDFEKRTDDSFRQRVNENFHKRTSIIELDLKINMIDNFPLCFMHVVLYGVLKKILKLALGPKKTLYSASNKAKINDLLESMNETLPTELHRNLRPLHEVLTYKANELRIFLLKIGPFVLKNNVTPDFYNFFLLLSNSFVILCDKNLCIKKNNVADSMIRAFVEEAQDFFGDSFYTAMVHQLSHMAEEVLINNQPCDDFSTFEFESYMTPLRKSLHSSNEPLSQLHRRIIEYINSPETKRESLCSEIQYIKQEKNLNEYESVIYKNFKFDCKSTNDRYVLTNDKKVCVILNIYKEDKLKFICRELKQIGDFFDSPIKATKLNFYWCKCEYNGQRKIYDIENINRKLIGITLDDDMCFAPFQQFSS</sequence>
<dbReference type="EMBL" id="JADBJN010000002">
    <property type="protein sequence ID" value="KAG5678172.1"/>
    <property type="molecule type" value="Genomic_DNA"/>
</dbReference>
<dbReference type="SUPFAM" id="SSF48726">
    <property type="entry name" value="Immunoglobulin"/>
    <property type="match status" value="2"/>
</dbReference>
<dbReference type="GO" id="GO:0032589">
    <property type="term" value="C:neuron projection membrane"/>
    <property type="evidence" value="ECO:0007669"/>
    <property type="project" value="TreeGrafter"/>
</dbReference>
<dbReference type="PROSITE" id="PS50835">
    <property type="entry name" value="IG_LIKE"/>
    <property type="match status" value="2"/>
</dbReference>
<name>A0A9J6C7N1_POLVA</name>
<organism evidence="2 3">
    <name type="scientific">Polypedilum vanderplanki</name>
    <name type="common">Sleeping chironomid midge</name>
    <dbReference type="NCBI Taxonomy" id="319348"/>
    <lineage>
        <taxon>Eukaryota</taxon>
        <taxon>Metazoa</taxon>
        <taxon>Ecdysozoa</taxon>
        <taxon>Arthropoda</taxon>
        <taxon>Hexapoda</taxon>
        <taxon>Insecta</taxon>
        <taxon>Pterygota</taxon>
        <taxon>Neoptera</taxon>
        <taxon>Endopterygota</taxon>
        <taxon>Diptera</taxon>
        <taxon>Nematocera</taxon>
        <taxon>Chironomoidea</taxon>
        <taxon>Chironomidae</taxon>
        <taxon>Chironominae</taxon>
        <taxon>Polypedilum</taxon>
        <taxon>Polypedilum</taxon>
    </lineage>
</organism>
<keyword evidence="3" id="KW-1185">Reference proteome</keyword>
<comment type="caution">
    <text evidence="2">The sequence shown here is derived from an EMBL/GenBank/DDBJ whole genome shotgun (WGS) entry which is preliminary data.</text>
</comment>
<evidence type="ECO:0000313" key="2">
    <source>
        <dbReference type="EMBL" id="KAG5678172.1"/>
    </source>
</evidence>
<dbReference type="FunFam" id="2.60.40.10:FF:000129">
    <property type="entry name" value="CLUMA_CG018772, isoform A"/>
    <property type="match status" value="1"/>
</dbReference>
<dbReference type="AlphaFoldDB" id="A0A9J6C7N1"/>
<gene>
    <name evidence="2" type="ORF">PVAND_007865</name>
</gene>
<dbReference type="InterPro" id="IPR037448">
    <property type="entry name" value="Zig-8"/>
</dbReference>
<dbReference type="InterPro" id="IPR003599">
    <property type="entry name" value="Ig_sub"/>
</dbReference>
<evidence type="ECO:0000313" key="3">
    <source>
        <dbReference type="Proteomes" id="UP001107558"/>
    </source>
</evidence>
<dbReference type="InterPro" id="IPR013106">
    <property type="entry name" value="Ig_V-set"/>
</dbReference>
<dbReference type="FunFam" id="2.60.40.10:FF:002257">
    <property type="entry name" value="CLUMA_CG019509, isoform A"/>
    <property type="match status" value="1"/>
</dbReference>
<accession>A0A9J6C7N1</accession>
<dbReference type="CDD" id="cd00096">
    <property type="entry name" value="Ig"/>
    <property type="match status" value="1"/>
</dbReference>
<feature type="domain" description="Ig-like" evidence="1">
    <location>
        <begin position="128"/>
        <end position="228"/>
    </location>
</feature>
<dbReference type="InterPro" id="IPR007110">
    <property type="entry name" value="Ig-like_dom"/>
</dbReference>
<dbReference type="SMART" id="SM00406">
    <property type="entry name" value="IGv"/>
    <property type="match status" value="2"/>
</dbReference>
<dbReference type="SMART" id="SM00409">
    <property type="entry name" value="IG"/>
    <property type="match status" value="2"/>
</dbReference>
<feature type="domain" description="Ig-like" evidence="1">
    <location>
        <begin position="34"/>
        <end position="124"/>
    </location>
</feature>
<dbReference type="InterPro" id="IPR003598">
    <property type="entry name" value="Ig_sub2"/>
</dbReference>
<dbReference type="Gene3D" id="2.60.40.10">
    <property type="entry name" value="Immunoglobulins"/>
    <property type="match status" value="2"/>
</dbReference>
<dbReference type="InterPro" id="IPR013783">
    <property type="entry name" value="Ig-like_fold"/>
</dbReference>
<dbReference type="Pfam" id="PF07686">
    <property type="entry name" value="V-set"/>
    <property type="match status" value="1"/>
</dbReference>
<protein>
    <recommendedName>
        <fullName evidence="1">Ig-like domain-containing protein</fullName>
    </recommendedName>
</protein>
<dbReference type="GO" id="GO:0050808">
    <property type="term" value="P:synapse organization"/>
    <property type="evidence" value="ECO:0007669"/>
    <property type="project" value="TreeGrafter"/>
</dbReference>